<dbReference type="STRING" id="153721.MYP_1677"/>
<keyword evidence="3" id="KW-1185">Reference proteome</keyword>
<keyword evidence="1" id="KW-0812">Transmembrane</keyword>
<keyword evidence="1" id="KW-0472">Membrane</keyword>
<protein>
    <submittedName>
        <fullName evidence="2">Uncharacterized protein</fullName>
    </submittedName>
</protein>
<feature type="transmembrane region" description="Helical" evidence="1">
    <location>
        <begin position="61"/>
        <end position="85"/>
    </location>
</feature>
<proteinExistence type="predicted"/>
<evidence type="ECO:0000313" key="3">
    <source>
        <dbReference type="Proteomes" id="UP000030185"/>
    </source>
</evidence>
<accession>A0A098LDE6</accession>
<organism evidence="2 3">
    <name type="scientific">Sporocytophaga myxococcoides</name>
    <dbReference type="NCBI Taxonomy" id="153721"/>
    <lineage>
        <taxon>Bacteria</taxon>
        <taxon>Pseudomonadati</taxon>
        <taxon>Bacteroidota</taxon>
        <taxon>Cytophagia</taxon>
        <taxon>Cytophagales</taxon>
        <taxon>Cytophagaceae</taxon>
        <taxon>Sporocytophaga</taxon>
    </lineage>
</organism>
<feature type="transmembrane region" description="Helical" evidence="1">
    <location>
        <begin position="20"/>
        <end position="40"/>
    </location>
</feature>
<feature type="transmembrane region" description="Helical" evidence="1">
    <location>
        <begin position="97"/>
        <end position="119"/>
    </location>
</feature>
<dbReference type="Proteomes" id="UP000030185">
    <property type="component" value="Unassembled WGS sequence"/>
</dbReference>
<gene>
    <name evidence="2" type="ORF">MYP_1677</name>
</gene>
<dbReference type="AlphaFoldDB" id="A0A098LDE6"/>
<name>A0A098LDE6_9BACT</name>
<reference evidence="2 3" key="1">
    <citation type="submission" date="2014-09" db="EMBL/GenBank/DDBJ databases">
        <title>Sporocytophaga myxococcoides PG-01 genome sequencing.</title>
        <authorList>
            <person name="Liu L."/>
            <person name="Gao P.J."/>
            <person name="Chen G.J."/>
            <person name="Wang L.S."/>
        </authorList>
    </citation>
    <scope>NUCLEOTIDE SEQUENCE [LARGE SCALE GENOMIC DNA]</scope>
    <source>
        <strain evidence="2 3">PG-01</strain>
    </source>
</reference>
<comment type="caution">
    <text evidence="2">The sequence shown here is derived from an EMBL/GenBank/DDBJ whole genome shotgun (WGS) entry which is preliminary data.</text>
</comment>
<sequence>MYQSSLDFNRTDILEMYKTYLPIIGPQVAKFPLFFLLAFITHRAFIHGLIVKFFTGEKKILFYYMVTDFIIFGGAALVLFIRKLFPQFNDITEPVTFAFMNLLDTPILLLFFLPSFYLYKKMDLSTSDNTSN</sequence>
<evidence type="ECO:0000256" key="1">
    <source>
        <dbReference type="SAM" id="Phobius"/>
    </source>
</evidence>
<evidence type="ECO:0000313" key="2">
    <source>
        <dbReference type="EMBL" id="GAL84449.1"/>
    </source>
</evidence>
<dbReference type="EMBL" id="BBLT01000003">
    <property type="protein sequence ID" value="GAL84449.1"/>
    <property type="molecule type" value="Genomic_DNA"/>
</dbReference>
<keyword evidence="1" id="KW-1133">Transmembrane helix</keyword>